<dbReference type="VEuPathDB" id="FungiDB:YALI1_D29081g"/>
<accession>A0A1D8NFU0</accession>
<evidence type="ECO:0000313" key="2">
    <source>
        <dbReference type="Proteomes" id="UP000182444"/>
    </source>
</evidence>
<dbReference type="Proteomes" id="UP000182444">
    <property type="component" value="Chromosome 1D"/>
</dbReference>
<sequence>MENAHFHLLLQRCWRNITPTAGFSALGGFERDWFRIHTRRNEHSSEIGPIRLRPWKHKQADHKITTRRQ</sequence>
<name>A0A1D8NFU0_YARLL</name>
<gene>
    <name evidence="1" type="ORF">YALI1_D29081g</name>
</gene>
<proteinExistence type="predicted"/>
<dbReference type="AlphaFoldDB" id="A0A1D8NFU0"/>
<dbReference type="GeneID" id="94583437"/>
<evidence type="ECO:0000313" key="1">
    <source>
        <dbReference type="EMBL" id="AOW04483.1"/>
    </source>
</evidence>
<dbReference type="RefSeq" id="XP_068138927.1">
    <property type="nucleotide sequence ID" value="XM_068282826.1"/>
</dbReference>
<organism evidence="1 2">
    <name type="scientific">Yarrowia lipolytica</name>
    <name type="common">Candida lipolytica</name>
    <dbReference type="NCBI Taxonomy" id="4952"/>
    <lineage>
        <taxon>Eukaryota</taxon>
        <taxon>Fungi</taxon>
        <taxon>Dikarya</taxon>
        <taxon>Ascomycota</taxon>
        <taxon>Saccharomycotina</taxon>
        <taxon>Dipodascomycetes</taxon>
        <taxon>Dipodascales</taxon>
        <taxon>Dipodascales incertae sedis</taxon>
        <taxon>Yarrowia</taxon>
    </lineage>
</organism>
<reference evidence="1 2" key="1">
    <citation type="journal article" date="2016" name="PLoS ONE">
        <title>Sequence Assembly of Yarrowia lipolytica Strain W29/CLIB89 Shows Transposable Element Diversity.</title>
        <authorList>
            <person name="Magnan C."/>
            <person name="Yu J."/>
            <person name="Chang I."/>
            <person name="Jahn E."/>
            <person name="Kanomata Y."/>
            <person name="Wu J."/>
            <person name="Zeller M."/>
            <person name="Oakes M."/>
            <person name="Baldi P."/>
            <person name="Sandmeyer S."/>
        </authorList>
    </citation>
    <scope>NUCLEOTIDE SEQUENCE [LARGE SCALE GENOMIC DNA]</scope>
    <source>
        <strain evidence="2">CLIB89(W29)</strain>
    </source>
</reference>
<dbReference type="EMBL" id="CP017556">
    <property type="protein sequence ID" value="AOW04483.1"/>
    <property type="molecule type" value="Genomic_DNA"/>
</dbReference>
<protein>
    <submittedName>
        <fullName evidence="1">Uncharacterized protein</fullName>
    </submittedName>
</protein>